<sequence length="609" mass="65125">MDPIHIFTVFAIVLAVGIIAQMVSRLTRMPSIVFLLAAGILLGPECVGLIDPWIYGDGLNLIITFAVVIIVFDGGINVDLRHIRRVSGSVLALISIGVLITMIGGAVAAHELTGLDWYFALLFGALVAATGPTVIIPLMKAIRANNRVRSILEVEGIFNDAISIILATLIFEWIATPYPHPGYGIAMFLMRIATGGAVGLVGGLLCVFALPRIHSINSELLNITTISFVLITYTVAERISSETGIFAVAIAAICVGASDIPNKKEIQEFKSDLSIILLSIIFVLLAAMLRFDSIRLIGINGVFVTAALIFIVRPVAVLASTIHPQMRWKERLFISAIGPKGVVPASMATYFAIELTDAGAGSTIMGLVFICIIITVTLTGISARPVARALGVIPMEILIVGGGDVGCALAHRLIRRGENVVVVDKDHENCRRVEELGVPAVEGDAGGVTVLAEAGIKNARYLVATTDQDGVNLLVCQVAKNKFGFGGDKLVARVNDPKNLSTFRNLGIRSMSPITSAASILDNLITHPSLFSMYELGERGDILEIPVSNPEMIGMTVRDLQLPTDVLIVLVRRGDATLIPHGDLVIESGDRVTFMGARDAVRKAVDMFR</sequence>
<evidence type="ECO:0000313" key="1">
    <source>
        <dbReference type="EMBL" id="PXF61832.1"/>
    </source>
</evidence>
<evidence type="ECO:0000313" key="2">
    <source>
        <dbReference type="Proteomes" id="UP000248329"/>
    </source>
</evidence>
<comment type="caution">
    <text evidence="1">The sequence shown here is derived from an EMBL/GenBank/DDBJ whole genome shotgun (WGS) entry which is preliminary data.</text>
</comment>
<proteinExistence type="predicted"/>
<dbReference type="Proteomes" id="UP000248329">
    <property type="component" value="Unassembled WGS sequence"/>
</dbReference>
<protein>
    <submittedName>
        <fullName evidence="1">Sodium:proton antiporter</fullName>
    </submittedName>
</protein>
<dbReference type="EMBL" id="PQXF01000002">
    <property type="protein sequence ID" value="PXF61832.1"/>
    <property type="molecule type" value="Genomic_DNA"/>
</dbReference>
<reference evidence="1" key="1">
    <citation type="submission" date="2018-01" db="EMBL/GenBank/DDBJ databases">
        <authorList>
            <person name="Krukenberg V."/>
        </authorList>
    </citation>
    <scope>NUCLEOTIDE SEQUENCE</scope>
    <source>
        <strain evidence="1">E20ANME2</strain>
    </source>
</reference>
<organism evidence="1 2">
    <name type="scientific">Candidatus Methanogaster sp</name>
    <dbReference type="NCBI Taxonomy" id="3386292"/>
    <lineage>
        <taxon>Archaea</taxon>
        <taxon>Methanobacteriati</taxon>
        <taxon>Methanobacteriota</taxon>
        <taxon>Stenosarchaea group</taxon>
        <taxon>Methanomicrobia</taxon>
        <taxon>Methanosarcinales</taxon>
        <taxon>ANME-2 cluster</taxon>
        <taxon>Candidatus Methanogasteraceae</taxon>
        <taxon>Candidatus Methanogaster</taxon>
    </lineage>
</organism>
<name>A0AC61L659_9EURY</name>
<gene>
    <name evidence="1" type="ORF">C4B59_00970</name>
</gene>
<accession>A0AC61L659</accession>